<evidence type="ECO:0008006" key="9">
    <source>
        <dbReference type="Google" id="ProtNLM"/>
    </source>
</evidence>
<dbReference type="EMBL" id="NBYN01000055">
    <property type="protein sequence ID" value="OSO89459.1"/>
    <property type="molecule type" value="Genomic_DNA"/>
</dbReference>
<evidence type="ECO:0000256" key="1">
    <source>
        <dbReference type="ARBA" id="ARBA00004651"/>
    </source>
</evidence>
<dbReference type="RefSeq" id="WP_009344150.1">
    <property type="nucleotide sequence ID" value="NZ_NBYN01000055.1"/>
</dbReference>
<evidence type="ECO:0000256" key="2">
    <source>
        <dbReference type="ARBA" id="ARBA00022475"/>
    </source>
</evidence>
<dbReference type="InterPro" id="IPR020948">
    <property type="entry name" value="P_starv_induced_PsiE-like"/>
</dbReference>
<feature type="transmembrane region" description="Helical" evidence="6">
    <location>
        <begin position="96"/>
        <end position="115"/>
    </location>
</feature>
<feature type="transmembrane region" description="Helical" evidence="6">
    <location>
        <begin position="20"/>
        <end position="45"/>
    </location>
</feature>
<proteinExistence type="predicted"/>
<comment type="caution">
    <text evidence="7">The sequence shown here is derived from an EMBL/GenBank/DDBJ whole genome shotgun (WGS) entry which is preliminary data.</text>
</comment>
<dbReference type="Proteomes" id="UP000192997">
    <property type="component" value="Unassembled WGS sequence"/>
</dbReference>
<keyword evidence="5 6" id="KW-0472">Membrane</keyword>
<comment type="subcellular location">
    <subcellularLocation>
        <location evidence="1">Cell membrane</location>
        <topology evidence="1">Multi-pass membrane protein</topology>
    </subcellularLocation>
</comment>
<evidence type="ECO:0000256" key="6">
    <source>
        <dbReference type="SAM" id="Phobius"/>
    </source>
</evidence>
<organism evidence="7 8">
    <name type="scientific">Cylindrospermopsis raciborskii CENA303</name>
    <dbReference type="NCBI Taxonomy" id="1170769"/>
    <lineage>
        <taxon>Bacteria</taxon>
        <taxon>Bacillati</taxon>
        <taxon>Cyanobacteriota</taxon>
        <taxon>Cyanophyceae</taxon>
        <taxon>Nostocales</taxon>
        <taxon>Aphanizomenonaceae</taxon>
        <taxon>Cylindrospermopsis</taxon>
    </lineage>
</organism>
<dbReference type="Pfam" id="PF06146">
    <property type="entry name" value="PsiE"/>
    <property type="match status" value="1"/>
</dbReference>
<gene>
    <name evidence="7" type="ORF">B7O87_12335</name>
</gene>
<accession>A0A1X4G4R6</accession>
<keyword evidence="4 6" id="KW-1133">Transmembrane helix</keyword>
<feature type="transmembrane region" description="Helical" evidence="6">
    <location>
        <begin position="121"/>
        <end position="143"/>
    </location>
</feature>
<sequence>MKRFFRQLKTFTSDDNFMHLIENIVVIVSKILSILMVVVILVAIADLTVFLLKELFDAPYGKFNTILFKIFGLFLNILIALEILENITAYLKKHVFQVELVIVTSLIAVARKIIILDLEKVTGIDIIGLGIAILSLSISYLIIQSRRKS</sequence>
<dbReference type="AlphaFoldDB" id="A0A1X4G4R6"/>
<dbReference type="GO" id="GO:0005886">
    <property type="term" value="C:plasma membrane"/>
    <property type="evidence" value="ECO:0007669"/>
    <property type="project" value="UniProtKB-SubCell"/>
</dbReference>
<name>A0A1X4G4R6_9CYAN</name>
<evidence type="ECO:0000256" key="5">
    <source>
        <dbReference type="ARBA" id="ARBA00023136"/>
    </source>
</evidence>
<evidence type="ECO:0000256" key="4">
    <source>
        <dbReference type="ARBA" id="ARBA00022989"/>
    </source>
</evidence>
<keyword evidence="2" id="KW-1003">Cell membrane</keyword>
<reference evidence="8" key="1">
    <citation type="submission" date="2017-04" db="EMBL/GenBank/DDBJ databases">
        <authorList>
            <person name="Abreu V.A."/>
            <person name="Popin R.V."/>
            <person name="Rigonato J."/>
            <person name="Andreote A.P."/>
            <person name="Schaker P.C."/>
            <person name="Hoff-Risseti C."/>
            <person name="Alvarenga D.O."/>
            <person name="Varani A.M."/>
            <person name="Fiore M.F."/>
        </authorList>
    </citation>
    <scope>NUCLEOTIDE SEQUENCE [LARGE SCALE GENOMIC DNA]</scope>
    <source>
        <strain evidence="8">CENA303</strain>
    </source>
</reference>
<protein>
    <recommendedName>
        <fullName evidence="9">Phosphate-starvation-inducible E-like protein</fullName>
    </recommendedName>
</protein>
<evidence type="ECO:0000313" key="8">
    <source>
        <dbReference type="Proteomes" id="UP000192997"/>
    </source>
</evidence>
<evidence type="ECO:0000256" key="3">
    <source>
        <dbReference type="ARBA" id="ARBA00022692"/>
    </source>
</evidence>
<feature type="transmembrane region" description="Helical" evidence="6">
    <location>
        <begin position="65"/>
        <end position="84"/>
    </location>
</feature>
<evidence type="ECO:0000313" key="7">
    <source>
        <dbReference type="EMBL" id="OSO89459.1"/>
    </source>
</evidence>
<keyword evidence="3 6" id="KW-0812">Transmembrane</keyword>